<name>A0ABD5YXB2_9EURY</name>
<evidence type="ECO:0000313" key="3">
    <source>
        <dbReference type="Proteomes" id="UP001596447"/>
    </source>
</evidence>
<dbReference type="RefSeq" id="WP_382215942.1">
    <property type="nucleotide sequence ID" value="NZ_JBHTAR010000004.1"/>
</dbReference>
<protein>
    <submittedName>
        <fullName evidence="2">Uncharacterized protein</fullName>
    </submittedName>
</protein>
<keyword evidence="1" id="KW-0472">Membrane</keyword>
<sequence>MADRSLSPKAIPYAVVHFVVCGVVAGGVSYYFYASLLRAGFMGVGMGVGMALVFLWADWTGQGPLG</sequence>
<feature type="transmembrane region" description="Helical" evidence="1">
    <location>
        <begin position="39"/>
        <end position="57"/>
    </location>
</feature>
<evidence type="ECO:0000313" key="2">
    <source>
        <dbReference type="EMBL" id="MFC7198471.1"/>
    </source>
</evidence>
<keyword evidence="3" id="KW-1185">Reference proteome</keyword>
<keyword evidence="1" id="KW-1133">Transmembrane helix</keyword>
<proteinExistence type="predicted"/>
<dbReference type="Proteomes" id="UP001596447">
    <property type="component" value="Unassembled WGS sequence"/>
</dbReference>
<dbReference type="AlphaFoldDB" id="A0ABD5YXB2"/>
<keyword evidence="1" id="KW-0812">Transmembrane</keyword>
<reference evidence="2 3" key="1">
    <citation type="journal article" date="2019" name="Int. J. Syst. Evol. Microbiol.">
        <title>The Global Catalogue of Microorganisms (GCM) 10K type strain sequencing project: providing services to taxonomists for standard genome sequencing and annotation.</title>
        <authorList>
            <consortium name="The Broad Institute Genomics Platform"/>
            <consortium name="The Broad Institute Genome Sequencing Center for Infectious Disease"/>
            <person name="Wu L."/>
            <person name="Ma J."/>
        </authorList>
    </citation>
    <scope>NUCLEOTIDE SEQUENCE [LARGE SCALE GENOMIC DNA]</scope>
    <source>
        <strain evidence="2 3">XZGYJ-43</strain>
    </source>
</reference>
<organism evidence="2 3">
    <name type="scientific">Halospeciosus flavus</name>
    <dbReference type="NCBI Taxonomy" id="3032283"/>
    <lineage>
        <taxon>Archaea</taxon>
        <taxon>Methanobacteriati</taxon>
        <taxon>Methanobacteriota</taxon>
        <taxon>Stenosarchaea group</taxon>
        <taxon>Halobacteria</taxon>
        <taxon>Halobacteriales</taxon>
        <taxon>Halobacteriaceae</taxon>
        <taxon>Halospeciosus</taxon>
    </lineage>
</organism>
<gene>
    <name evidence="2" type="ORF">ACFQJ9_03210</name>
</gene>
<feature type="transmembrane region" description="Helical" evidence="1">
    <location>
        <begin position="12"/>
        <end position="33"/>
    </location>
</feature>
<comment type="caution">
    <text evidence="2">The sequence shown here is derived from an EMBL/GenBank/DDBJ whole genome shotgun (WGS) entry which is preliminary data.</text>
</comment>
<accession>A0ABD5YXB2</accession>
<dbReference type="EMBL" id="JBHTAR010000004">
    <property type="protein sequence ID" value="MFC7198471.1"/>
    <property type="molecule type" value="Genomic_DNA"/>
</dbReference>
<evidence type="ECO:0000256" key="1">
    <source>
        <dbReference type="SAM" id="Phobius"/>
    </source>
</evidence>